<dbReference type="PANTHER" id="PTHR11504">
    <property type="entry name" value="CYTOCHROME C OXIDASE POLYPEPTIDE VIA"/>
    <property type="match status" value="1"/>
</dbReference>
<dbReference type="OrthoDB" id="5947505at2759"/>
<dbReference type="Pfam" id="PF02046">
    <property type="entry name" value="COX6A"/>
    <property type="match status" value="1"/>
</dbReference>
<proteinExistence type="inferred from homology"/>
<dbReference type="GO" id="GO:0005743">
    <property type="term" value="C:mitochondrial inner membrane"/>
    <property type="evidence" value="ECO:0007669"/>
    <property type="project" value="UniProtKB-SubCell"/>
</dbReference>
<evidence type="ECO:0000313" key="10">
    <source>
        <dbReference type="Proteomes" id="UP001153709"/>
    </source>
</evidence>
<dbReference type="Proteomes" id="UP001153709">
    <property type="component" value="Chromosome 5"/>
</dbReference>
<dbReference type="InterPro" id="IPR001349">
    <property type="entry name" value="Cyt_c_oxidase_su6a"/>
</dbReference>
<name>A0A9N9T2I8_DIABA</name>
<evidence type="ECO:0000313" key="9">
    <source>
        <dbReference type="EMBL" id="CAG9834300.1"/>
    </source>
</evidence>
<sequence length="124" mass="14365">MSIFRNLWLLNKLQFSPKLLGRRLSNVCHTGGQGIPPPSHVGGYKIYKTLFLLVGLPLISLGTAYAVYQKQHKDECDRPPFVKYEYLRKRDKRFPWGDGDKTLFHNPRTNPLADGYEDELEDEK</sequence>
<keyword evidence="5 8" id="KW-0472">Membrane</keyword>
<keyword evidence="3" id="KW-0809">Transit peptide</keyword>
<dbReference type="GO" id="GO:0030234">
    <property type="term" value="F:enzyme regulator activity"/>
    <property type="evidence" value="ECO:0007669"/>
    <property type="project" value="TreeGrafter"/>
</dbReference>
<accession>A0A9N9T2I8</accession>
<evidence type="ECO:0000256" key="5">
    <source>
        <dbReference type="ARBA" id="ARBA00023136"/>
    </source>
</evidence>
<keyword evidence="8" id="KW-1133">Transmembrane helix</keyword>
<keyword evidence="2" id="KW-0999">Mitochondrion inner membrane</keyword>
<dbReference type="InterPro" id="IPR036418">
    <property type="entry name" value="Cyt_c_oxidase_su6a_sf"/>
</dbReference>
<evidence type="ECO:0000256" key="8">
    <source>
        <dbReference type="SAM" id="Phobius"/>
    </source>
</evidence>
<evidence type="ECO:0000256" key="4">
    <source>
        <dbReference type="ARBA" id="ARBA00023128"/>
    </source>
</evidence>
<evidence type="ECO:0000256" key="6">
    <source>
        <dbReference type="RuleBase" id="RU004396"/>
    </source>
</evidence>
<dbReference type="GO" id="GO:0006123">
    <property type="term" value="P:mitochondrial electron transport, cytochrome c to oxygen"/>
    <property type="evidence" value="ECO:0007669"/>
    <property type="project" value="TreeGrafter"/>
</dbReference>
<comment type="subcellular location">
    <subcellularLocation>
        <location evidence="1">Mitochondrion inner membrane</location>
    </subcellularLocation>
</comment>
<gene>
    <name evidence="9" type="ORF">DIABBA_LOCUS7626</name>
</gene>
<keyword evidence="10" id="KW-1185">Reference proteome</keyword>
<feature type="compositionally biased region" description="Basic and acidic residues" evidence="7">
    <location>
        <begin position="94"/>
        <end position="103"/>
    </location>
</feature>
<evidence type="ECO:0000256" key="1">
    <source>
        <dbReference type="ARBA" id="ARBA00004273"/>
    </source>
</evidence>
<dbReference type="EMBL" id="OU898280">
    <property type="protein sequence ID" value="CAG9834300.1"/>
    <property type="molecule type" value="Genomic_DNA"/>
</dbReference>
<evidence type="ECO:0000256" key="7">
    <source>
        <dbReference type="SAM" id="MobiDB-lite"/>
    </source>
</evidence>
<organism evidence="9 10">
    <name type="scientific">Diabrotica balteata</name>
    <name type="common">Banded cucumber beetle</name>
    <dbReference type="NCBI Taxonomy" id="107213"/>
    <lineage>
        <taxon>Eukaryota</taxon>
        <taxon>Metazoa</taxon>
        <taxon>Ecdysozoa</taxon>
        <taxon>Arthropoda</taxon>
        <taxon>Hexapoda</taxon>
        <taxon>Insecta</taxon>
        <taxon>Pterygota</taxon>
        <taxon>Neoptera</taxon>
        <taxon>Endopterygota</taxon>
        <taxon>Coleoptera</taxon>
        <taxon>Polyphaga</taxon>
        <taxon>Cucujiformia</taxon>
        <taxon>Chrysomeloidea</taxon>
        <taxon>Chrysomelidae</taxon>
        <taxon>Galerucinae</taxon>
        <taxon>Diabroticina</taxon>
        <taxon>Diabroticites</taxon>
        <taxon>Diabrotica</taxon>
    </lineage>
</organism>
<feature type="transmembrane region" description="Helical" evidence="8">
    <location>
        <begin position="46"/>
        <end position="68"/>
    </location>
</feature>
<keyword evidence="4" id="KW-0496">Mitochondrion</keyword>
<evidence type="ECO:0000256" key="2">
    <source>
        <dbReference type="ARBA" id="ARBA00022792"/>
    </source>
</evidence>
<reference evidence="9" key="1">
    <citation type="submission" date="2022-01" db="EMBL/GenBank/DDBJ databases">
        <authorList>
            <person name="King R."/>
        </authorList>
    </citation>
    <scope>NUCLEOTIDE SEQUENCE</scope>
</reference>
<evidence type="ECO:0008006" key="11">
    <source>
        <dbReference type="Google" id="ProtNLM"/>
    </source>
</evidence>
<evidence type="ECO:0000256" key="3">
    <source>
        <dbReference type="ARBA" id="ARBA00022946"/>
    </source>
</evidence>
<dbReference type="PANTHER" id="PTHR11504:SF0">
    <property type="entry name" value="CYTOCHROME C OXIDASE SUBUNIT"/>
    <property type="match status" value="1"/>
</dbReference>
<feature type="region of interest" description="Disordered" evidence="7">
    <location>
        <begin position="94"/>
        <end position="124"/>
    </location>
</feature>
<keyword evidence="8" id="KW-0812">Transmembrane</keyword>
<protein>
    <recommendedName>
        <fullName evidence="11">Cytochrome c oxidase polypeptide VIa</fullName>
    </recommendedName>
</protein>
<feature type="compositionally biased region" description="Acidic residues" evidence="7">
    <location>
        <begin position="115"/>
        <end position="124"/>
    </location>
</feature>
<dbReference type="AlphaFoldDB" id="A0A9N9T2I8"/>
<dbReference type="Gene3D" id="4.10.95.10">
    <property type="entry name" value="Cytochrome c oxidase, subunit VIa"/>
    <property type="match status" value="1"/>
</dbReference>
<dbReference type="SUPFAM" id="SSF81411">
    <property type="entry name" value="Mitochondrial cytochrome c oxidase subunit VIa"/>
    <property type="match status" value="1"/>
</dbReference>
<comment type="similarity">
    <text evidence="6">Belongs to the cytochrome c oxidase subunit 6A family.</text>
</comment>